<feature type="compositionally biased region" description="Polar residues" evidence="1">
    <location>
        <begin position="149"/>
        <end position="158"/>
    </location>
</feature>
<dbReference type="Proteomes" id="UP000325957">
    <property type="component" value="Unassembled WGS sequence"/>
</dbReference>
<evidence type="ECO:0000313" key="3">
    <source>
        <dbReference type="Proteomes" id="UP000325957"/>
    </source>
</evidence>
<sequence>MTMRYAATLAATEEAEFLRYKKIGADGRDLNITPRDLLDIAQLDQRADRVLPNGLCMLPPTQTCDKGNACLPCGSFATDRTHLPEHQAQRDRLKTLISTRISQYEKRHGEPMPETNIWLTGRRRELASLEAIITRLEHEPDGEAVAGAGSSNRTNLTLVTDPAQRAELHHQLKSRSHP</sequence>
<name>A0A5J5KUF4_9MICC</name>
<dbReference type="AlphaFoldDB" id="A0A5J5KUF4"/>
<protein>
    <recommendedName>
        <fullName evidence="4">Transposase</fullName>
    </recommendedName>
</protein>
<dbReference type="OrthoDB" id="8421690at2"/>
<reference evidence="2 3" key="1">
    <citation type="submission" date="2019-05" db="EMBL/GenBank/DDBJ databases">
        <title>Kocuria coralli sp. nov., a novel actinobacterium isolated from coral reef seawater.</title>
        <authorList>
            <person name="Li J."/>
        </authorList>
    </citation>
    <scope>NUCLEOTIDE SEQUENCE [LARGE SCALE GENOMIC DNA]</scope>
    <source>
        <strain evidence="2 3">SCSIO 13007</strain>
    </source>
</reference>
<keyword evidence="3" id="KW-1185">Reference proteome</keyword>
<accession>A0A5J5KUF4</accession>
<comment type="caution">
    <text evidence="2">The sequence shown here is derived from an EMBL/GenBank/DDBJ whole genome shotgun (WGS) entry which is preliminary data.</text>
</comment>
<proteinExistence type="predicted"/>
<evidence type="ECO:0000256" key="1">
    <source>
        <dbReference type="SAM" id="MobiDB-lite"/>
    </source>
</evidence>
<feature type="region of interest" description="Disordered" evidence="1">
    <location>
        <begin position="140"/>
        <end position="178"/>
    </location>
</feature>
<evidence type="ECO:0008006" key="4">
    <source>
        <dbReference type="Google" id="ProtNLM"/>
    </source>
</evidence>
<organism evidence="2 3">
    <name type="scientific">Kocuria coralli</name>
    <dbReference type="NCBI Taxonomy" id="1461025"/>
    <lineage>
        <taxon>Bacteria</taxon>
        <taxon>Bacillati</taxon>
        <taxon>Actinomycetota</taxon>
        <taxon>Actinomycetes</taxon>
        <taxon>Micrococcales</taxon>
        <taxon>Micrococcaceae</taxon>
        <taxon>Kocuria</taxon>
    </lineage>
</organism>
<evidence type="ECO:0000313" key="2">
    <source>
        <dbReference type="EMBL" id="KAA9393018.1"/>
    </source>
</evidence>
<dbReference type="RefSeq" id="WP_158035007.1">
    <property type="nucleotide sequence ID" value="NZ_ML708634.1"/>
</dbReference>
<dbReference type="EMBL" id="SZWF01000032">
    <property type="protein sequence ID" value="KAA9393018.1"/>
    <property type="molecule type" value="Genomic_DNA"/>
</dbReference>
<gene>
    <name evidence="2" type="ORF">FCK90_14410</name>
</gene>